<dbReference type="SUPFAM" id="SSF57850">
    <property type="entry name" value="RING/U-box"/>
    <property type="match status" value="3"/>
</dbReference>
<keyword evidence="8" id="KW-0862">Zinc</keyword>
<keyword evidence="4" id="KW-0479">Metal-binding</keyword>
<dbReference type="GO" id="GO:0016567">
    <property type="term" value="P:protein ubiquitination"/>
    <property type="evidence" value="ECO:0007669"/>
    <property type="project" value="InterPro"/>
</dbReference>
<keyword evidence="6" id="KW-0863">Zinc-finger</keyword>
<dbReference type="Gene3D" id="1.20.120.1750">
    <property type="match status" value="1"/>
</dbReference>
<evidence type="ECO:0000259" key="10">
    <source>
        <dbReference type="PROSITE" id="PS51873"/>
    </source>
</evidence>
<dbReference type="GO" id="GO:0061630">
    <property type="term" value="F:ubiquitin protein ligase activity"/>
    <property type="evidence" value="ECO:0007669"/>
    <property type="project" value="UniProtKB-EC"/>
</dbReference>
<keyword evidence="3" id="KW-0808">Transferase</keyword>
<dbReference type="InterPro" id="IPR002867">
    <property type="entry name" value="IBR_dom"/>
</dbReference>
<dbReference type="EC" id="2.3.2.31" evidence="2"/>
<evidence type="ECO:0000256" key="2">
    <source>
        <dbReference type="ARBA" id="ARBA00012251"/>
    </source>
</evidence>
<name>A0A9P5A8V2_9HYPO</name>
<feature type="coiled-coil region" evidence="9">
    <location>
        <begin position="261"/>
        <end position="295"/>
    </location>
</feature>
<sequence>MSSKLRRSFSEVFRSKKATRTSVDLAPVPEFAGYEAQEQHPPHRVSNTFDDEALFGSSAHQEAQFETHLQDAMVESLRDRIRTLDQQQTQQNLKVSRLEQQLQAKCQELQDMRHLLDRDRGRCHQLNQTVANMGQEKGRLEREHAQQLEKQEAGIKQEKLLLKDYCNQLKEYQVSYVRMSEAHGKLQQRVDELEDENRFLLQPTDDAPATTQQERLLLNKQVHALETQLAHEKVERDNGRLALFEMHQRKSAVDAENKDMAEKLALQVQEIEDIRQALDQQMALIEEQRQMHKDQIEESSRVPWSNPTPRMILLNKMFSQGFQNAETPDAPNAAQFLQTCSPALLTNNLLDVKLDNQQARCLAENLSTADLKILPCDLCQLPKFANKSNNPRLRVNEFASVSQPTACCSKFICTEYDRILIFRSALAKVRPRPSVEGLKIAARMHNQLAVVGRMCSLFDPAFNNTEPDEAGRIPPFNPGNIKMIRVDHQGGSILVPLFIRFIRRKRKAKECTVCTDEFFDVDYASVEEWLDLCAGFHGEWMWKILLFPVKLGMKCNHEIDFCSGCLEQHLKTQLEQYGRNRCDQLACPSDGCGRRLDYDEIRLYAEPETFELYDRYLHLNAISKLDNFRWCLRQGCPNGQLYEGGEEMEPHIQCQECAFEMCFKHMIPWHEGLTCEQFESARDHGDPQYRQTQEWIANNTKPCPNCKENIQKGEACFHMTCSSCHFEFCWICLSDWRQITPRPGVHNPEAHGEGCIFRTNGLTPSQLFGRTVEEALAPRRRR</sequence>
<evidence type="ECO:0000256" key="1">
    <source>
        <dbReference type="ARBA" id="ARBA00001798"/>
    </source>
</evidence>
<proteinExistence type="predicted"/>
<evidence type="ECO:0000313" key="11">
    <source>
        <dbReference type="EMBL" id="KAF4334415.1"/>
    </source>
</evidence>
<dbReference type="EMBL" id="PVQB02000689">
    <property type="protein sequence ID" value="KAF4334415.1"/>
    <property type="molecule type" value="Genomic_DNA"/>
</dbReference>
<keyword evidence="12" id="KW-1185">Reference proteome</keyword>
<keyword evidence="7" id="KW-0833">Ubl conjugation pathway</keyword>
<dbReference type="PANTHER" id="PTHR11685">
    <property type="entry name" value="RBR FAMILY RING FINGER AND IBR DOMAIN-CONTAINING"/>
    <property type="match status" value="1"/>
</dbReference>
<evidence type="ECO:0000256" key="3">
    <source>
        <dbReference type="ARBA" id="ARBA00022679"/>
    </source>
</evidence>
<reference evidence="11" key="1">
    <citation type="journal article" date="2017" name="Mycologia">
        <title>Fusarium algeriense, sp. nov., a novel toxigenic crown rot pathogen of durum wheat from Algeria is nested in the Fusarium burgessii species complex.</title>
        <authorList>
            <person name="Laraba I."/>
            <person name="Keddad A."/>
            <person name="Boureghda H."/>
            <person name="Abdallah N."/>
            <person name="Vaughan M.M."/>
            <person name="Proctor R.H."/>
            <person name="Busman M."/>
            <person name="O'Donnell K."/>
        </authorList>
    </citation>
    <scope>NUCLEOTIDE SEQUENCE</scope>
    <source>
        <strain evidence="11">NRRL 25174</strain>
    </source>
</reference>
<evidence type="ECO:0000256" key="7">
    <source>
        <dbReference type="ARBA" id="ARBA00022786"/>
    </source>
</evidence>
<gene>
    <name evidence="11" type="ORF">FBEOM_11754</name>
</gene>
<comment type="catalytic activity">
    <reaction evidence="1">
        <text>[E2 ubiquitin-conjugating enzyme]-S-ubiquitinyl-L-cysteine + [acceptor protein]-L-lysine = [E2 ubiquitin-conjugating enzyme]-L-cysteine + [acceptor protein]-N(6)-ubiquitinyl-L-lysine.</text>
        <dbReference type="EC" id="2.3.2.31"/>
    </reaction>
</comment>
<protein>
    <recommendedName>
        <fullName evidence="2">RBR-type E3 ubiquitin transferase</fullName>
        <ecNumber evidence="2">2.3.2.31</ecNumber>
    </recommendedName>
</protein>
<evidence type="ECO:0000256" key="5">
    <source>
        <dbReference type="ARBA" id="ARBA00022737"/>
    </source>
</evidence>
<reference evidence="11" key="2">
    <citation type="submission" date="2020-02" db="EMBL/GenBank/DDBJ databases">
        <title>Identification and distribution of gene clusters putatively required for synthesis of sphingolipid metabolism inhibitors in phylogenetically diverse species of the filamentous fungus Fusarium.</title>
        <authorList>
            <person name="Kim H.-S."/>
            <person name="Busman M."/>
            <person name="Brown D.W."/>
            <person name="Divon H."/>
            <person name="Uhlig S."/>
            <person name="Proctor R.H."/>
        </authorList>
    </citation>
    <scope>NUCLEOTIDE SEQUENCE</scope>
    <source>
        <strain evidence="11">NRRL 25174</strain>
    </source>
</reference>
<dbReference type="AlphaFoldDB" id="A0A9P5A8V2"/>
<feature type="domain" description="RING-type" evidence="10">
    <location>
        <begin position="526"/>
        <end position="759"/>
    </location>
</feature>
<dbReference type="InterPro" id="IPR031127">
    <property type="entry name" value="E3_UB_ligase_RBR"/>
</dbReference>
<feature type="coiled-coil region" evidence="9">
    <location>
        <begin position="81"/>
        <end position="143"/>
    </location>
</feature>
<evidence type="ECO:0000256" key="9">
    <source>
        <dbReference type="SAM" id="Coils"/>
    </source>
</evidence>
<dbReference type="InterPro" id="IPR044066">
    <property type="entry name" value="TRIAD_supradom"/>
</dbReference>
<dbReference type="Proteomes" id="UP000730481">
    <property type="component" value="Unassembled WGS sequence"/>
</dbReference>
<dbReference type="Pfam" id="PF22191">
    <property type="entry name" value="IBR_1"/>
    <property type="match status" value="1"/>
</dbReference>
<comment type="caution">
    <text evidence="11">The sequence shown here is derived from an EMBL/GenBank/DDBJ whole genome shotgun (WGS) entry which is preliminary data.</text>
</comment>
<dbReference type="PROSITE" id="PS51873">
    <property type="entry name" value="TRIAD"/>
    <property type="match status" value="1"/>
</dbReference>
<evidence type="ECO:0000256" key="4">
    <source>
        <dbReference type="ARBA" id="ARBA00022723"/>
    </source>
</evidence>
<dbReference type="Pfam" id="PF01485">
    <property type="entry name" value="IBR"/>
    <property type="match status" value="1"/>
</dbReference>
<dbReference type="SMART" id="SM00647">
    <property type="entry name" value="IBR"/>
    <property type="match status" value="2"/>
</dbReference>
<organism evidence="11 12">
    <name type="scientific">Fusarium beomiforme</name>
    <dbReference type="NCBI Taxonomy" id="44412"/>
    <lineage>
        <taxon>Eukaryota</taxon>
        <taxon>Fungi</taxon>
        <taxon>Dikarya</taxon>
        <taxon>Ascomycota</taxon>
        <taxon>Pezizomycotina</taxon>
        <taxon>Sordariomycetes</taxon>
        <taxon>Hypocreomycetidae</taxon>
        <taxon>Hypocreales</taxon>
        <taxon>Nectriaceae</taxon>
        <taxon>Fusarium</taxon>
        <taxon>Fusarium burgessii species complex</taxon>
    </lineage>
</organism>
<evidence type="ECO:0000313" key="12">
    <source>
        <dbReference type="Proteomes" id="UP000730481"/>
    </source>
</evidence>
<evidence type="ECO:0000256" key="6">
    <source>
        <dbReference type="ARBA" id="ARBA00022771"/>
    </source>
</evidence>
<dbReference type="GO" id="GO:0008270">
    <property type="term" value="F:zinc ion binding"/>
    <property type="evidence" value="ECO:0007669"/>
    <property type="project" value="UniProtKB-KW"/>
</dbReference>
<accession>A0A9P5A8V2</accession>
<keyword evidence="5" id="KW-0677">Repeat</keyword>
<evidence type="ECO:0000256" key="8">
    <source>
        <dbReference type="ARBA" id="ARBA00022833"/>
    </source>
</evidence>
<dbReference type="OrthoDB" id="1431934at2759"/>
<keyword evidence="9" id="KW-0175">Coiled coil</keyword>